<evidence type="ECO:0000256" key="1">
    <source>
        <dbReference type="SAM" id="Coils"/>
    </source>
</evidence>
<comment type="caution">
    <text evidence="3">The sequence shown here is derived from an EMBL/GenBank/DDBJ whole genome shotgun (WGS) entry which is preliminary data.</text>
</comment>
<reference evidence="3 4" key="1">
    <citation type="submission" date="2023-12" db="EMBL/GenBank/DDBJ databases">
        <title>Novel species of the genus Arcicella isolated from rivers.</title>
        <authorList>
            <person name="Lu H."/>
        </authorList>
    </citation>
    <scope>NUCLEOTIDE SEQUENCE [LARGE SCALE GENOMIC DNA]</scope>
    <source>
        <strain evidence="3 4">LMG 21963</strain>
    </source>
</reference>
<evidence type="ECO:0000313" key="4">
    <source>
        <dbReference type="Proteomes" id="UP001304671"/>
    </source>
</evidence>
<keyword evidence="2" id="KW-0472">Membrane</keyword>
<feature type="coiled-coil region" evidence="1">
    <location>
        <begin position="56"/>
        <end position="83"/>
    </location>
</feature>
<dbReference type="RefSeq" id="WP_323252597.1">
    <property type="nucleotide sequence ID" value="NZ_JAYFUL010000049.1"/>
</dbReference>
<gene>
    <name evidence="3" type="ORF">VB264_20810</name>
</gene>
<keyword evidence="1" id="KW-0175">Coiled coil</keyword>
<sequence length="102" mass="10825">MSNNAKIIVGIAAAAAVGAAIGLIFAPEKGSDLRKIVKKNANNWADELLSMVQERGNQAKALVEDAESRAKSWKNKAKDEFEQIADNTVSTVKSAQRDVAGA</sequence>
<dbReference type="Pfam" id="PF12732">
    <property type="entry name" value="YtxH"/>
    <property type="match status" value="1"/>
</dbReference>
<evidence type="ECO:0000256" key="2">
    <source>
        <dbReference type="SAM" id="Phobius"/>
    </source>
</evidence>
<organism evidence="3 4">
    <name type="scientific">Arcicella aquatica</name>
    <dbReference type="NCBI Taxonomy" id="217141"/>
    <lineage>
        <taxon>Bacteria</taxon>
        <taxon>Pseudomonadati</taxon>
        <taxon>Bacteroidota</taxon>
        <taxon>Cytophagia</taxon>
        <taxon>Cytophagales</taxon>
        <taxon>Flectobacillaceae</taxon>
        <taxon>Arcicella</taxon>
    </lineage>
</organism>
<keyword evidence="2" id="KW-1133">Transmembrane helix</keyword>
<keyword evidence="4" id="KW-1185">Reference proteome</keyword>
<dbReference type="InterPro" id="IPR024623">
    <property type="entry name" value="YtxH"/>
</dbReference>
<protein>
    <submittedName>
        <fullName evidence="3">YtxH domain-containing protein</fullName>
    </submittedName>
</protein>
<evidence type="ECO:0000313" key="3">
    <source>
        <dbReference type="EMBL" id="MEA5260252.1"/>
    </source>
</evidence>
<accession>A0ABU5QT24</accession>
<dbReference type="EMBL" id="JAYFUL010000049">
    <property type="protein sequence ID" value="MEA5260252.1"/>
    <property type="molecule type" value="Genomic_DNA"/>
</dbReference>
<feature type="transmembrane region" description="Helical" evidence="2">
    <location>
        <begin position="6"/>
        <end position="26"/>
    </location>
</feature>
<keyword evidence="2" id="KW-0812">Transmembrane</keyword>
<name>A0ABU5QT24_9BACT</name>
<dbReference type="Proteomes" id="UP001304671">
    <property type="component" value="Unassembled WGS sequence"/>
</dbReference>
<proteinExistence type="predicted"/>